<dbReference type="OrthoDB" id="3946220at2759"/>
<gene>
    <name evidence="1" type="ORF">TI39_contig856g00004</name>
</gene>
<proteinExistence type="predicted"/>
<protein>
    <submittedName>
        <fullName evidence="1">Uncharacterized protein</fullName>
    </submittedName>
</protein>
<evidence type="ECO:0000313" key="2">
    <source>
        <dbReference type="Proteomes" id="UP000033647"/>
    </source>
</evidence>
<comment type="caution">
    <text evidence="1">The sequence shown here is derived from an EMBL/GenBank/DDBJ whole genome shotgun (WGS) entry which is preliminary data.</text>
</comment>
<sequence>MFQEIGKAKQAKDKVYGKYYNTTDITVAWRLYYSKKMTDTRYRDSFNQEIIYTYYIYTIPDPEKTDYTPDDLQKDSILLERALRMLQRYRFRIDKCSQRIVPYIDYTFLDGGYGTDVIDRVVKKELSEAESADIMQMFGIGKWAREPEVAAAKETAAVNQAPIRPATAASTA</sequence>
<accession>A0A0F4GEU8</accession>
<evidence type="ECO:0000313" key="1">
    <source>
        <dbReference type="EMBL" id="KJX95928.1"/>
    </source>
</evidence>
<reference evidence="1 2" key="1">
    <citation type="submission" date="2015-03" db="EMBL/GenBank/DDBJ databases">
        <title>RNA-seq based gene annotation and comparative genomics of four Zymoseptoria species reveal species-specific pathogenicity related genes and transposable element activity.</title>
        <authorList>
            <person name="Grandaubert J."/>
            <person name="Bhattacharyya A."/>
            <person name="Stukenbrock E.H."/>
        </authorList>
    </citation>
    <scope>NUCLEOTIDE SEQUENCE [LARGE SCALE GENOMIC DNA]</scope>
    <source>
        <strain evidence="1 2">Zb18110</strain>
    </source>
</reference>
<organism evidence="1 2">
    <name type="scientific">Zymoseptoria brevis</name>
    <dbReference type="NCBI Taxonomy" id="1047168"/>
    <lineage>
        <taxon>Eukaryota</taxon>
        <taxon>Fungi</taxon>
        <taxon>Dikarya</taxon>
        <taxon>Ascomycota</taxon>
        <taxon>Pezizomycotina</taxon>
        <taxon>Dothideomycetes</taxon>
        <taxon>Dothideomycetidae</taxon>
        <taxon>Mycosphaerellales</taxon>
        <taxon>Mycosphaerellaceae</taxon>
        <taxon>Zymoseptoria</taxon>
    </lineage>
</organism>
<name>A0A0F4GEU8_9PEZI</name>
<dbReference type="STRING" id="1047168.A0A0F4GEU8"/>
<keyword evidence="2" id="KW-1185">Reference proteome</keyword>
<dbReference type="AlphaFoldDB" id="A0A0F4GEU8"/>
<dbReference type="Proteomes" id="UP000033647">
    <property type="component" value="Unassembled WGS sequence"/>
</dbReference>
<dbReference type="EMBL" id="LAFY01000848">
    <property type="protein sequence ID" value="KJX95928.1"/>
    <property type="molecule type" value="Genomic_DNA"/>
</dbReference>